<dbReference type="Proteomes" id="UP000887564">
    <property type="component" value="Unplaced"/>
</dbReference>
<keyword evidence="1" id="KW-1185">Reference proteome</keyword>
<reference evidence="2" key="1">
    <citation type="submission" date="2022-11" db="UniProtKB">
        <authorList>
            <consortium name="WormBaseParasite"/>
        </authorList>
    </citation>
    <scope>IDENTIFICATION</scope>
</reference>
<evidence type="ECO:0000313" key="2">
    <source>
        <dbReference type="WBParaSite" id="PEQ_0000664201-mRNA-1"/>
    </source>
</evidence>
<dbReference type="WBParaSite" id="PEQ_0000664201-mRNA-1">
    <property type="protein sequence ID" value="PEQ_0000664201-mRNA-1"/>
    <property type="gene ID" value="PEQ_0000664201"/>
</dbReference>
<organism evidence="1 2">
    <name type="scientific">Parascaris equorum</name>
    <name type="common">Equine roundworm</name>
    <dbReference type="NCBI Taxonomy" id="6256"/>
    <lineage>
        <taxon>Eukaryota</taxon>
        <taxon>Metazoa</taxon>
        <taxon>Ecdysozoa</taxon>
        <taxon>Nematoda</taxon>
        <taxon>Chromadorea</taxon>
        <taxon>Rhabditida</taxon>
        <taxon>Spirurina</taxon>
        <taxon>Ascaridomorpha</taxon>
        <taxon>Ascaridoidea</taxon>
        <taxon>Ascarididae</taxon>
        <taxon>Parascaris</taxon>
    </lineage>
</organism>
<dbReference type="AlphaFoldDB" id="A0A914RJK3"/>
<name>A0A914RJK3_PAREQ</name>
<protein>
    <submittedName>
        <fullName evidence="2">Uncharacterized protein</fullName>
    </submittedName>
</protein>
<evidence type="ECO:0000313" key="1">
    <source>
        <dbReference type="Proteomes" id="UP000887564"/>
    </source>
</evidence>
<proteinExistence type="predicted"/>
<accession>A0A914RJK3</accession>
<sequence>MAAFHYLKLRVAYKISLSQANISRTSVLSGVLSTLLEIGERGPGSRGSAVLVARSGIPYVPAAFETPVIRRVQSVRWSSSTKDDALHGGELATHLKF</sequence>